<keyword evidence="2 4" id="KW-0413">Isomerase</keyword>
<dbReference type="AlphaFoldDB" id="A0A3S1BLN2"/>
<evidence type="ECO:0000256" key="3">
    <source>
        <dbReference type="PIRSR" id="PIRSR016184-1"/>
    </source>
</evidence>
<evidence type="ECO:0000256" key="1">
    <source>
        <dbReference type="ARBA" id="ARBA00008270"/>
    </source>
</evidence>
<accession>A0A3S1BLN2</accession>
<dbReference type="Gene3D" id="3.10.310.10">
    <property type="entry name" value="Diaminopimelate Epimerase, Chain A, domain 1"/>
    <property type="match status" value="2"/>
</dbReference>
<feature type="active site" evidence="3">
    <location>
        <position position="47"/>
    </location>
</feature>
<comment type="caution">
    <text evidence="4">The sequence shown here is derived from an EMBL/GenBank/DDBJ whole genome shotgun (WGS) entry which is preliminary data.</text>
</comment>
<sequence>MNSVNVLHYDAFSSVPNKGNPIGIVLNADFLTEDEMQNIAFKVGFNETVFVLNSEKADLRLKYFTPGHEINLCGHATIGSLYCLKSNGMFEDRNLIQIETNVGILPIKFDQMNDQLSIEMKQDRPQFTSFNGDIDKLAKSIGLVKEELDLDKPIVYGSTGTWTLLVPIKKLSSFNHMIPNNQQFPDVLAENVRSSIHPICFETYDNRALMHARHFSSPYSGTIEDPVTGTASGVMGAYYLLYLNQNLNSVEFIVEQGQEIGRDGRVHVKAIRSEEDIDIFISGTAIFVQELKIEYV</sequence>
<dbReference type="NCBIfam" id="TIGR00654">
    <property type="entry name" value="PhzF_family"/>
    <property type="match status" value="1"/>
</dbReference>
<dbReference type="RefSeq" id="WP_127193461.1">
    <property type="nucleotide sequence ID" value="NZ_RZNY01000015.1"/>
</dbReference>
<dbReference type="SUPFAM" id="SSF54506">
    <property type="entry name" value="Diaminopimelate epimerase-like"/>
    <property type="match status" value="1"/>
</dbReference>
<dbReference type="EMBL" id="RZNY01000015">
    <property type="protein sequence ID" value="RUT44516.1"/>
    <property type="molecule type" value="Genomic_DNA"/>
</dbReference>
<dbReference type="GO" id="GO:0016853">
    <property type="term" value="F:isomerase activity"/>
    <property type="evidence" value="ECO:0007669"/>
    <property type="project" value="UniProtKB-KW"/>
</dbReference>
<dbReference type="InterPro" id="IPR003719">
    <property type="entry name" value="Phenazine_PhzF-like"/>
</dbReference>
<name>A0A3S1BLN2_9BACL</name>
<dbReference type="Pfam" id="PF02567">
    <property type="entry name" value="PhzC-PhzF"/>
    <property type="match status" value="1"/>
</dbReference>
<dbReference type="Proteomes" id="UP000279446">
    <property type="component" value="Unassembled WGS sequence"/>
</dbReference>
<dbReference type="PANTHER" id="PTHR13774:SF17">
    <property type="entry name" value="PHENAZINE BIOSYNTHESIS-LIKE DOMAIN-CONTAINING PROTEIN"/>
    <property type="match status" value="1"/>
</dbReference>
<dbReference type="GO" id="GO:0005737">
    <property type="term" value="C:cytoplasm"/>
    <property type="evidence" value="ECO:0007669"/>
    <property type="project" value="TreeGrafter"/>
</dbReference>
<comment type="similarity">
    <text evidence="1">Belongs to the PhzF family.</text>
</comment>
<dbReference type="PANTHER" id="PTHR13774">
    <property type="entry name" value="PHENAZINE BIOSYNTHESIS PROTEIN"/>
    <property type="match status" value="1"/>
</dbReference>
<organism evidence="4 5">
    <name type="scientific">Paenibacillus anaericanus</name>
    <dbReference type="NCBI Taxonomy" id="170367"/>
    <lineage>
        <taxon>Bacteria</taxon>
        <taxon>Bacillati</taxon>
        <taxon>Bacillota</taxon>
        <taxon>Bacilli</taxon>
        <taxon>Bacillales</taxon>
        <taxon>Paenibacillaceae</taxon>
        <taxon>Paenibacillus</taxon>
    </lineage>
</organism>
<evidence type="ECO:0000256" key="2">
    <source>
        <dbReference type="ARBA" id="ARBA00023235"/>
    </source>
</evidence>
<protein>
    <submittedName>
        <fullName evidence="4">PhzF family phenazine biosynthesis isomerase</fullName>
    </submittedName>
</protein>
<evidence type="ECO:0000313" key="5">
    <source>
        <dbReference type="Proteomes" id="UP000279446"/>
    </source>
</evidence>
<dbReference type="OrthoDB" id="9788221at2"/>
<dbReference type="PIRSF" id="PIRSF016184">
    <property type="entry name" value="PhzC_PhzF"/>
    <property type="match status" value="1"/>
</dbReference>
<proteinExistence type="inferred from homology"/>
<evidence type="ECO:0000313" key="4">
    <source>
        <dbReference type="EMBL" id="RUT44516.1"/>
    </source>
</evidence>
<keyword evidence="5" id="KW-1185">Reference proteome</keyword>
<reference evidence="4 5" key="1">
    <citation type="submission" date="2018-12" db="EMBL/GenBank/DDBJ databases">
        <authorList>
            <person name="Sun L."/>
            <person name="Chen Z."/>
        </authorList>
    </citation>
    <scope>NUCLEOTIDE SEQUENCE [LARGE SCALE GENOMIC DNA]</scope>
    <source>
        <strain evidence="4 5">DSM 15890</strain>
    </source>
</reference>
<gene>
    <name evidence="4" type="ORF">EJP82_18055</name>
</gene>